<evidence type="ECO:0000313" key="12">
    <source>
        <dbReference type="Proteomes" id="UP000259273"/>
    </source>
</evidence>
<dbReference type="Gene3D" id="3.30.1120.80">
    <property type="match status" value="1"/>
</dbReference>
<keyword evidence="7" id="KW-0464">Manganese</keyword>
<dbReference type="InterPro" id="IPR050448">
    <property type="entry name" value="OpgB/LTA_synthase_biosynth"/>
</dbReference>
<evidence type="ECO:0000256" key="8">
    <source>
        <dbReference type="PIRSR" id="PIRSR005091-3"/>
    </source>
</evidence>
<dbReference type="GO" id="GO:0046872">
    <property type="term" value="F:metal ion binding"/>
    <property type="evidence" value="ECO:0007669"/>
    <property type="project" value="UniProtKB-KW"/>
</dbReference>
<protein>
    <recommendedName>
        <fullName evidence="10">Sulfatase N-terminal domain-containing protein</fullName>
    </recommendedName>
</protein>
<accession>A0A3C1KPL3</accession>
<sequence>MLPMVNWLPAAVERLIRPLWLFLLGGLLLTTGSRLGLMSWQMERITDASTALTVLGFGIRIDLVMLCYWLIPAVLLLLPLPSRYHRTPLYLWLAAGFGLLAFMEAVTPGFIAQYDLRPNRLFVEYLQYPQEVFGMLLGGFQVELVFGLLVLLAAPYLAYVTLLRFAPSGGQPVAIGVRLAVIVLLLPLLVLGARGTLRHRPINPGFTAFSSDALLNDLTLNSLYSVAWAVRALRAEIDASRLYPQLPDAVLFTEVRKAMGLPEAQFLSARYPTWHAQRPSVVAPRLRNLVIVLEESLGAQYVGTLGGDTLTPSFDALAETGWLLEELYATGTRSVRGIEAAVTGFLPTPARSVVKLPRSQQDFFTLASLFGTRGYDTSFIYGGEGHFDNMASFFLGNGFHRVVDRRHYDNPEFTGSWGVSDGDLMRKAHDEFTRLHAEGKPFFSLVFSSSNHTPYDYPVDAITPVEQPPNTKRNAIRYADHALGEFFALARGSEYWDDTLFLVVADHDDRVFGRQLVPIEHFRIPGLILGKGITPRRDPRVFSQIDLPPTLLSLLGIASQHPMLGRDITTLPEAYEGRAIMQYGANQAYWRGQEVVVTQPERPVTTYRMDREHFSLMPAPANPELEREALAHALWGSLAYRRGLYPPSINGEN</sequence>
<feature type="domain" description="Sulfatase N-terminal" evidence="10">
    <location>
        <begin position="287"/>
        <end position="557"/>
    </location>
</feature>
<feature type="transmembrane region" description="Helical" evidence="9">
    <location>
        <begin position="90"/>
        <end position="111"/>
    </location>
</feature>
<evidence type="ECO:0000256" key="1">
    <source>
        <dbReference type="ARBA" id="ARBA00004651"/>
    </source>
</evidence>
<dbReference type="PANTHER" id="PTHR47371:SF3">
    <property type="entry name" value="PHOSPHOGLYCEROL TRANSFERASE I"/>
    <property type="match status" value="1"/>
</dbReference>
<proteinExistence type="predicted"/>
<evidence type="ECO:0000256" key="2">
    <source>
        <dbReference type="ARBA" id="ARBA00022475"/>
    </source>
</evidence>
<keyword evidence="5 9" id="KW-0472">Membrane</keyword>
<dbReference type="SUPFAM" id="SSF53649">
    <property type="entry name" value="Alkaline phosphatase-like"/>
    <property type="match status" value="1"/>
</dbReference>
<feature type="transmembrane region" description="Helical" evidence="9">
    <location>
        <begin position="173"/>
        <end position="193"/>
    </location>
</feature>
<keyword evidence="3 9" id="KW-0812">Transmembrane</keyword>
<dbReference type="Gene3D" id="3.40.720.10">
    <property type="entry name" value="Alkaline Phosphatase, subunit A"/>
    <property type="match status" value="1"/>
</dbReference>
<organism evidence="11 12">
    <name type="scientific">Haliea salexigens</name>
    <dbReference type="NCBI Taxonomy" id="287487"/>
    <lineage>
        <taxon>Bacteria</taxon>
        <taxon>Pseudomonadati</taxon>
        <taxon>Pseudomonadota</taxon>
        <taxon>Gammaproteobacteria</taxon>
        <taxon>Cellvibrionales</taxon>
        <taxon>Halieaceae</taxon>
        <taxon>Haliea</taxon>
    </lineage>
</organism>
<dbReference type="PANTHER" id="PTHR47371">
    <property type="entry name" value="LIPOTEICHOIC ACID SYNTHASE"/>
    <property type="match status" value="1"/>
</dbReference>
<evidence type="ECO:0000256" key="9">
    <source>
        <dbReference type="SAM" id="Phobius"/>
    </source>
</evidence>
<evidence type="ECO:0000256" key="5">
    <source>
        <dbReference type="ARBA" id="ARBA00023136"/>
    </source>
</evidence>
<feature type="binding site" evidence="7">
    <location>
        <position position="452"/>
    </location>
    <ligand>
        <name>substrate</name>
    </ligand>
</feature>
<dbReference type="CDD" id="cd16015">
    <property type="entry name" value="LTA_synthase"/>
    <property type="match status" value="1"/>
</dbReference>
<feature type="binding site" evidence="8">
    <location>
        <position position="295"/>
    </location>
    <ligand>
        <name>Mn(2+)</name>
        <dbReference type="ChEBI" id="CHEBI:29035"/>
    </ligand>
</feature>
<comment type="caution">
    <text evidence="11">The sequence shown here is derived from an EMBL/GenBank/DDBJ whole genome shotgun (WGS) entry which is preliminary data.</text>
</comment>
<dbReference type="GO" id="GO:0005886">
    <property type="term" value="C:plasma membrane"/>
    <property type="evidence" value="ECO:0007669"/>
    <property type="project" value="UniProtKB-SubCell"/>
</dbReference>
<gene>
    <name evidence="11" type="ORF">DCP75_13170</name>
</gene>
<comment type="subcellular location">
    <subcellularLocation>
        <location evidence="1">Cell membrane</location>
        <topology evidence="1">Multi-pass membrane protein</topology>
    </subcellularLocation>
</comment>
<evidence type="ECO:0000313" key="11">
    <source>
        <dbReference type="EMBL" id="HAN28649.1"/>
    </source>
</evidence>
<dbReference type="Pfam" id="PF00884">
    <property type="entry name" value="Sulfatase"/>
    <property type="match status" value="1"/>
</dbReference>
<feature type="transmembrane region" description="Helical" evidence="9">
    <location>
        <begin position="132"/>
        <end position="153"/>
    </location>
</feature>
<dbReference type="InterPro" id="IPR017850">
    <property type="entry name" value="Alkaline_phosphatase_core_sf"/>
</dbReference>
<dbReference type="AlphaFoldDB" id="A0A3C1KPL3"/>
<reference evidence="11 12" key="1">
    <citation type="journal article" date="2018" name="Nat. Biotechnol.">
        <title>A standardized bacterial taxonomy based on genome phylogeny substantially revises the tree of life.</title>
        <authorList>
            <person name="Parks D.H."/>
            <person name="Chuvochina M."/>
            <person name="Waite D.W."/>
            <person name="Rinke C."/>
            <person name="Skarshewski A."/>
            <person name="Chaumeil P.A."/>
            <person name="Hugenholtz P."/>
        </authorList>
    </citation>
    <scope>NUCLEOTIDE SEQUENCE [LARGE SCALE GENOMIC DNA]</scope>
    <source>
        <strain evidence="11">UBA9158</strain>
    </source>
</reference>
<evidence type="ECO:0000256" key="3">
    <source>
        <dbReference type="ARBA" id="ARBA00022692"/>
    </source>
</evidence>
<feature type="active site" evidence="6">
    <location>
        <position position="334"/>
    </location>
</feature>
<dbReference type="InterPro" id="IPR012160">
    <property type="entry name" value="LtaS-like"/>
</dbReference>
<feature type="transmembrane region" description="Helical" evidence="9">
    <location>
        <begin position="20"/>
        <end position="40"/>
    </location>
</feature>
<dbReference type="PIRSF" id="PIRSF005091">
    <property type="entry name" value="Mmb_sulf_HI1246"/>
    <property type="match status" value="1"/>
</dbReference>
<feature type="binding site" evidence="8">
    <location>
        <position position="506"/>
    </location>
    <ligand>
        <name>Mn(2+)</name>
        <dbReference type="ChEBI" id="CHEBI:29035"/>
    </ligand>
</feature>
<evidence type="ECO:0000256" key="4">
    <source>
        <dbReference type="ARBA" id="ARBA00022989"/>
    </source>
</evidence>
<evidence type="ECO:0000256" key="6">
    <source>
        <dbReference type="PIRSR" id="PIRSR005091-1"/>
    </source>
</evidence>
<feature type="binding site" evidence="8">
    <location>
        <position position="507"/>
    </location>
    <ligand>
        <name>Mn(2+)</name>
        <dbReference type="ChEBI" id="CHEBI:29035"/>
    </ligand>
</feature>
<name>A0A3C1KPL3_9GAMM</name>
<dbReference type="STRING" id="1121937.GCA_000423125_02219"/>
<dbReference type="Proteomes" id="UP000259273">
    <property type="component" value="Unassembled WGS sequence"/>
</dbReference>
<dbReference type="EMBL" id="DMND01000177">
    <property type="protein sequence ID" value="HAN28649.1"/>
    <property type="molecule type" value="Genomic_DNA"/>
</dbReference>
<keyword evidence="7" id="KW-0479">Metal-binding</keyword>
<keyword evidence="4 9" id="KW-1133">Transmembrane helix</keyword>
<keyword evidence="2" id="KW-1003">Cell membrane</keyword>
<evidence type="ECO:0000259" key="10">
    <source>
        <dbReference type="Pfam" id="PF00884"/>
    </source>
</evidence>
<evidence type="ECO:0000256" key="7">
    <source>
        <dbReference type="PIRSR" id="PIRSR005091-2"/>
    </source>
</evidence>
<dbReference type="InterPro" id="IPR000917">
    <property type="entry name" value="Sulfatase_N"/>
</dbReference>
<feature type="transmembrane region" description="Helical" evidence="9">
    <location>
        <begin position="52"/>
        <end position="78"/>
    </location>
</feature>